<dbReference type="Proteomes" id="UP001501196">
    <property type="component" value="Unassembled WGS sequence"/>
</dbReference>
<feature type="domain" description="Enoyl reductase (ER)" evidence="2">
    <location>
        <begin position="35"/>
        <end position="345"/>
    </location>
</feature>
<dbReference type="CDD" id="cd08267">
    <property type="entry name" value="MDR1"/>
    <property type="match status" value="1"/>
</dbReference>
<sequence>MATPEPTSARTVDAVRAVDGGGGATMRAAVADRFGPPEVVRLADVPRPHAAAGEVLVHVRAASVSIADHRVRSRDVPRSLSLLVAPTLGLFRPRVRVAGMDGAGVVESVGEGVEGFAAGDAVMFLRGDAFGSHAEYVTMPADGAIARVPDGWSLEDAAALVFGGATALSFLARARIGAGTEVLVNGASGAVGTAAVQLAAHRGARVTAVTSARNAELVRSLGADRVVDYATEDFAAAGERYDVVVECVGNAPFARVAPLIRPGGALLLVITGLGGMLAAGLRSRRSGVQVTASGVGVGREGMRRLAALAEEGAIRPVIDRTYDLDEIVEAHRYVDTGRKRGAVMLRIG</sequence>
<comment type="caution">
    <text evidence="3">The sequence shown here is derived from an EMBL/GenBank/DDBJ whole genome shotgun (WGS) entry which is preliminary data.</text>
</comment>
<keyword evidence="1" id="KW-0812">Transmembrane</keyword>
<dbReference type="RefSeq" id="WP_344376388.1">
    <property type="nucleotide sequence ID" value="NZ_BAAAPW010000005.1"/>
</dbReference>
<organism evidence="3 4">
    <name type="scientific">Agromyces tropicus</name>
    <dbReference type="NCBI Taxonomy" id="555371"/>
    <lineage>
        <taxon>Bacteria</taxon>
        <taxon>Bacillati</taxon>
        <taxon>Actinomycetota</taxon>
        <taxon>Actinomycetes</taxon>
        <taxon>Micrococcales</taxon>
        <taxon>Microbacteriaceae</taxon>
        <taxon>Agromyces</taxon>
    </lineage>
</organism>
<dbReference type="InterPro" id="IPR020843">
    <property type="entry name" value="ER"/>
</dbReference>
<feature type="transmembrane region" description="Helical" evidence="1">
    <location>
        <begin position="263"/>
        <end position="281"/>
    </location>
</feature>
<protein>
    <submittedName>
        <fullName evidence="3">NAD(P)-dependent alcohol dehydrogenase</fullName>
    </submittedName>
</protein>
<keyword evidence="1" id="KW-0472">Membrane</keyword>
<dbReference type="InterPro" id="IPR011032">
    <property type="entry name" value="GroES-like_sf"/>
</dbReference>
<dbReference type="Gene3D" id="3.90.180.10">
    <property type="entry name" value="Medium-chain alcohol dehydrogenases, catalytic domain"/>
    <property type="match status" value="1"/>
</dbReference>
<evidence type="ECO:0000259" key="2">
    <source>
        <dbReference type="SMART" id="SM00829"/>
    </source>
</evidence>
<name>A0ABP5GCS4_9MICO</name>
<dbReference type="SUPFAM" id="SSF50129">
    <property type="entry name" value="GroES-like"/>
    <property type="match status" value="1"/>
</dbReference>
<evidence type="ECO:0000256" key="1">
    <source>
        <dbReference type="SAM" id="Phobius"/>
    </source>
</evidence>
<dbReference type="InterPro" id="IPR052733">
    <property type="entry name" value="Chloroplast_QOR"/>
</dbReference>
<proteinExistence type="predicted"/>
<evidence type="ECO:0000313" key="4">
    <source>
        <dbReference type="Proteomes" id="UP001501196"/>
    </source>
</evidence>
<keyword evidence="4" id="KW-1185">Reference proteome</keyword>
<dbReference type="Pfam" id="PF08240">
    <property type="entry name" value="ADH_N"/>
    <property type="match status" value="1"/>
</dbReference>
<reference evidence="4" key="1">
    <citation type="journal article" date="2019" name="Int. J. Syst. Evol. Microbiol.">
        <title>The Global Catalogue of Microorganisms (GCM) 10K type strain sequencing project: providing services to taxonomists for standard genome sequencing and annotation.</title>
        <authorList>
            <consortium name="The Broad Institute Genomics Platform"/>
            <consortium name="The Broad Institute Genome Sequencing Center for Infectious Disease"/>
            <person name="Wu L."/>
            <person name="Ma J."/>
        </authorList>
    </citation>
    <scope>NUCLEOTIDE SEQUENCE [LARGE SCALE GENOMIC DNA]</scope>
    <source>
        <strain evidence="4">JCM 15672</strain>
    </source>
</reference>
<accession>A0ABP5GCS4</accession>
<dbReference type="InterPro" id="IPR013154">
    <property type="entry name" value="ADH-like_N"/>
</dbReference>
<keyword evidence="1" id="KW-1133">Transmembrane helix</keyword>
<evidence type="ECO:0000313" key="3">
    <source>
        <dbReference type="EMBL" id="GAA2042280.1"/>
    </source>
</evidence>
<dbReference type="PANTHER" id="PTHR44013:SF1">
    <property type="entry name" value="ZINC-TYPE ALCOHOL DEHYDROGENASE-LIKE PROTEIN C16A3.02C"/>
    <property type="match status" value="1"/>
</dbReference>
<dbReference type="InterPro" id="IPR036291">
    <property type="entry name" value="NAD(P)-bd_dom_sf"/>
</dbReference>
<dbReference type="Gene3D" id="3.40.50.720">
    <property type="entry name" value="NAD(P)-binding Rossmann-like Domain"/>
    <property type="match status" value="1"/>
</dbReference>
<dbReference type="SUPFAM" id="SSF51735">
    <property type="entry name" value="NAD(P)-binding Rossmann-fold domains"/>
    <property type="match status" value="1"/>
</dbReference>
<dbReference type="EMBL" id="BAAAPW010000005">
    <property type="protein sequence ID" value="GAA2042280.1"/>
    <property type="molecule type" value="Genomic_DNA"/>
</dbReference>
<dbReference type="PANTHER" id="PTHR44013">
    <property type="entry name" value="ZINC-TYPE ALCOHOL DEHYDROGENASE-LIKE PROTEIN C16A3.02C"/>
    <property type="match status" value="1"/>
</dbReference>
<dbReference type="SMART" id="SM00829">
    <property type="entry name" value="PKS_ER"/>
    <property type="match status" value="1"/>
</dbReference>
<gene>
    <name evidence="3" type="ORF">GCM10009819_30820</name>
</gene>
<dbReference type="Pfam" id="PF13602">
    <property type="entry name" value="ADH_zinc_N_2"/>
    <property type="match status" value="1"/>
</dbReference>